<dbReference type="Proteomes" id="UP000828941">
    <property type="component" value="Chromosome 12"/>
</dbReference>
<comment type="caution">
    <text evidence="1">The sequence shown here is derived from an EMBL/GenBank/DDBJ whole genome shotgun (WGS) entry which is preliminary data.</text>
</comment>
<keyword evidence="2" id="KW-1185">Reference proteome</keyword>
<evidence type="ECO:0000313" key="2">
    <source>
        <dbReference type="Proteomes" id="UP000828941"/>
    </source>
</evidence>
<organism evidence="1 2">
    <name type="scientific">Bauhinia variegata</name>
    <name type="common">Purple orchid tree</name>
    <name type="synonym">Phanera variegata</name>
    <dbReference type="NCBI Taxonomy" id="167791"/>
    <lineage>
        <taxon>Eukaryota</taxon>
        <taxon>Viridiplantae</taxon>
        <taxon>Streptophyta</taxon>
        <taxon>Embryophyta</taxon>
        <taxon>Tracheophyta</taxon>
        <taxon>Spermatophyta</taxon>
        <taxon>Magnoliopsida</taxon>
        <taxon>eudicotyledons</taxon>
        <taxon>Gunneridae</taxon>
        <taxon>Pentapetalae</taxon>
        <taxon>rosids</taxon>
        <taxon>fabids</taxon>
        <taxon>Fabales</taxon>
        <taxon>Fabaceae</taxon>
        <taxon>Cercidoideae</taxon>
        <taxon>Cercideae</taxon>
        <taxon>Bauhiniinae</taxon>
        <taxon>Bauhinia</taxon>
    </lineage>
</organism>
<reference evidence="1 2" key="1">
    <citation type="journal article" date="2022" name="DNA Res.">
        <title>Chromosomal-level genome assembly of the orchid tree Bauhinia variegata (Leguminosae; Cercidoideae) supports the allotetraploid origin hypothesis of Bauhinia.</title>
        <authorList>
            <person name="Zhong Y."/>
            <person name="Chen Y."/>
            <person name="Zheng D."/>
            <person name="Pang J."/>
            <person name="Liu Y."/>
            <person name="Luo S."/>
            <person name="Meng S."/>
            <person name="Qian L."/>
            <person name="Wei D."/>
            <person name="Dai S."/>
            <person name="Zhou R."/>
        </authorList>
    </citation>
    <scope>NUCLEOTIDE SEQUENCE [LARGE SCALE GENOMIC DNA]</scope>
    <source>
        <strain evidence="1">BV-YZ2020</strain>
    </source>
</reference>
<accession>A0ACB9LHC1</accession>
<sequence>MAMSETMAGPNEWLNFYQPNFLPPPAEATTVATTAVTASQASSSPLLGMLSSSSSPTTTSPSTHLSPEGRVSKPVRRRSRASRRTPTTLLNTDTTNFRAMVQQFTGGPSGPFAPTASVAGAGGLPNLGFGFGSRHMSPAGLMVAAPSGYHLHQQLHQQPQPHHIYGISSHNSNTEGGESTFFQRLNNNPRPGNDHGDGFLMDQGGRFFPNASS</sequence>
<dbReference type="EMBL" id="CM039437">
    <property type="protein sequence ID" value="KAI4308616.1"/>
    <property type="molecule type" value="Genomic_DNA"/>
</dbReference>
<proteinExistence type="predicted"/>
<gene>
    <name evidence="1" type="ORF">L6164_031672</name>
</gene>
<protein>
    <submittedName>
        <fullName evidence="1">Uncharacterized protein</fullName>
    </submittedName>
</protein>
<evidence type="ECO:0000313" key="1">
    <source>
        <dbReference type="EMBL" id="KAI4308616.1"/>
    </source>
</evidence>
<name>A0ACB9LHC1_BAUVA</name>